<dbReference type="PANTHER" id="PTHR46119">
    <property type="entry name" value="OS08G0405700 PROTEIN"/>
    <property type="match status" value="1"/>
</dbReference>
<feature type="non-terminal residue" evidence="3">
    <location>
        <position position="1"/>
    </location>
</feature>
<dbReference type="EMBL" id="KB870807">
    <property type="protein sequence ID" value="EOA31530.1"/>
    <property type="molecule type" value="Genomic_DNA"/>
</dbReference>
<dbReference type="CDD" id="cd00371">
    <property type="entry name" value="HMA"/>
    <property type="match status" value="1"/>
</dbReference>
<dbReference type="eggNOG" id="KOG1603">
    <property type="taxonomic scope" value="Eukaryota"/>
</dbReference>
<keyword evidence="4" id="KW-1185">Reference proteome</keyword>
<sequence length="190" mass="21499">LRQCKCVIQASTSSLSHILSFLTHLLFISLLPNIIQTYHTLLISFLMGKLQKIGRVWDCLFLPTNQCSCFCLNTLGDDEEDEEFEKKPLIDSSTEKSGKVMRLKDVVAADHRQTLAFHLKPKIVELKVSMHCYGCAKKVEKHISKLDGVTWYKVELESKKVVVKGNIMPIDVLESICKVKNAQLWSSSSS</sequence>
<keyword evidence="1" id="KW-0472">Membrane</keyword>
<accession>R0I100</accession>
<evidence type="ECO:0000259" key="2">
    <source>
        <dbReference type="PROSITE" id="PS50846"/>
    </source>
</evidence>
<dbReference type="InterPro" id="IPR036163">
    <property type="entry name" value="HMA_dom_sf"/>
</dbReference>
<dbReference type="SUPFAM" id="SSF55008">
    <property type="entry name" value="HMA, heavy metal-associated domain"/>
    <property type="match status" value="1"/>
</dbReference>
<evidence type="ECO:0000256" key="1">
    <source>
        <dbReference type="SAM" id="Phobius"/>
    </source>
</evidence>
<dbReference type="Pfam" id="PF00403">
    <property type="entry name" value="HMA"/>
    <property type="match status" value="1"/>
</dbReference>
<proteinExistence type="predicted"/>
<dbReference type="Gene3D" id="3.30.70.100">
    <property type="match status" value="1"/>
</dbReference>
<dbReference type="Proteomes" id="UP000029121">
    <property type="component" value="Unassembled WGS sequence"/>
</dbReference>
<gene>
    <name evidence="3" type="ORF">CARUB_v10014720mg</name>
</gene>
<reference evidence="4" key="1">
    <citation type="journal article" date="2013" name="Nat. Genet.">
        <title>The Capsella rubella genome and the genomic consequences of rapid mating system evolution.</title>
        <authorList>
            <person name="Slotte T."/>
            <person name="Hazzouri K.M."/>
            <person name="Agren J.A."/>
            <person name="Koenig D."/>
            <person name="Maumus F."/>
            <person name="Guo Y.L."/>
            <person name="Steige K."/>
            <person name="Platts A.E."/>
            <person name="Escobar J.S."/>
            <person name="Newman L.K."/>
            <person name="Wang W."/>
            <person name="Mandakova T."/>
            <person name="Vello E."/>
            <person name="Smith L.M."/>
            <person name="Henz S.R."/>
            <person name="Steffen J."/>
            <person name="Takuno S."/>
            <person name="Brandvain Y."/>
            <person name="Coop G."/>
            <person name="Andolfatto P."/>
            <person name="Hu T.T."/>
            <person name="Blanchette M."/>
            <person name="Clark R.M."/>
            <person name="Quesneville H."/>
            <person name="Nordborg M."/>
            <person name="Gaut B.S."/>
            <person name="Lysak M.A."/>
            <person name="Jenkins J."/>
            <person name="Grimwood J."/>
            <person name="Chapman J."/>
            <person name="Prochnik S."/>
            <person name="Shu S."/>
            <person name="Rokhsar D."/>
            <person name="Schmutz J."/>
            <person name="Weigel D."/>
            <person name="Wright S.I."/>
        </authorList>
    </citation>
    <scope>NUCLEOTIDE SEQUENCE [LARGE SCALE GENOMIC DNA]</scope>
    <source>
        <strain evidence="4">cv. Monte Gargano</strain>
    </source>
</reference>
<evidence type="ECO:0000313" key="4">
    <source>
        <dbReference type="Proteomes" id="UP000029121"/>
    </source>
</evidence>
<dbReference type="InterPro" id="IPR006121">
    <property type="entry name" value="HMA_dom"/>
</dbReference>
<name>R0I100_9BRAS</name>
<keyword evidence="1" id="KW-0812">Transmembrane</keyword>
<dbReference type="AlphaFoldDB" id="R0I100"/>
<dbReference type="GO" id="GO:0046872">
    <property type="term" value="F:metal ion binding"/>
    <property type="evidence" value="ECO:0007669"/>
    <property type="project" value="InterPro"/>
</dbReference>
<organism evidence="3 4">
    <name type="scientific">Capsella rubella</name>
    <dbReference type="NCBI Taxonomy" id="81985"/>
    <lineage>
        <taxon>Eukaryota</taxon>
        <taxon>Viridiplantae</taxon>
        <taxon>Streptophyta</taxon>
        <taxon>Embryophyta</taxon>
        <taxon>Tracheophyta</taxon>
        <taxon>Spermatophyta</taxon>
        <taxon>Magnoliopsida</taxon>
        <taxon>eudicotyledons</taxon>
        <taxon>Gunneridae</taxon>
        <taxon>Pentapetalae</taxon>
        <taxon>rosids</taxon>
        <taxon>malvids</taxon>
        <taxon>Brassicales</taxon>
        <taxon>Brassicaceae</taxon>
        <taxon>Camelineae</taxon>
        <taxon>Capsella</taxon>
    </lineage>
</organism>
<dbReference type="PANTHER" id="PTHR46119:SF11">
    <property type="entry name" value="HEAVY METAL TRANSPORT_DETOXIFICATION SUPERFAMILY PROTEIN"/>
    <property type="match status" value="1"/>
</dbReference>
<dbReference type="STRING" id="81985.R0I100"/>
<dbReference type="PROSITE" id="PS50846">
    <property type="entry name" value="HMA_2"/>
    <property type="match status" value="1"/>
</dbReference>
<evidence type="ECO:0000313" key="3">
    <source>
        <dbReference type="EMBL" id="EOA31530.1"/>
    </source>
</evidence>
<dbReference type="InterPro" id="IPR044526">
    <property type="entry name" value="NAKR1-3"/>
</dbReference>
<dbReference type="OrthoDB" id="689350at2759"/>
<keyword evidence="1" id="KW-1133">Transmembrane helix</keyword>
<feature type="transmembrane region" description="Helical" evidence="1">
    <location>
        <begin position="21"/>
        <end position="46"/>
    </location>
</feature>
<feature type="domain" description="HMA" evidence="2">
    <location>
        <begin position="121"/>
        <end position="187"/>
    </location>
</feature>
<protein>
    <recommendedName>
        <fullName evidence="2">HMA domain-containing protein</fullName>
    </recommendedName>
</protein>
<dbReference type="KEGG" id="crb:17891979"/>